<name>A0A0H5QFY6_9EUKA</name>
<sequence length="359" mass="40319">LDRQLCRPVGSTHISLDWMELAISIGPSTTGIAGVCAALSTFLSIVQVRNHLRLNPNSALRTHVNRILLMCPIYAWTSFFSTTIGQSVFFDTGRDCYEAFVIYSFFKFFSIVLGGTDAMLVILRSKSQQKHIFPFNYLPLWKMGTPFFLKVEWGVLQYVAVKPLMALFSLLLGAFGVFKAGDIAFDAGYFYVSFIVNCSQVWAIYCLIMMYLAFAEDLAPIRPIPKMLCIKALIFFTFWQSVLIALLVSIGWLKGSREDVARFEDLVICMEMVAFAIAHHYAFPPEDFSSEDLPAHITTPMLRSLLTAADVTDVIYDLRQGIGPSQSEKPLDQRDMTASTAAIFIANDPYRPANLVRTE</sequence>
<evidence type="ECO:0000256" key="4">
    <source>
        <dbReference type="ARBA" id="ARBA00023136"/>
    </source>
</evidence>
<evidence type="ECO:0000256" key="2">
    <source>
        <dbReference type="ARBA" id="ARBA00022692"/>
    </source>
</evidence>
<evidence type="ECO:0000256" key="1">
    <source>
        <dbReference type="ARBA" id="ARBA00004141"/>
    </source>
</evidence>
<dbReference type="PANTHER" id="PTHR23423">
    <property type="entry name" value="ORGANIC SOLUTE TRANSPORTER-RELATED"/>
    <property type="match status" value="1"/>
</dbReference>
<dbReference type="Pfam" id="PF03619">
    <property type="entry name" value="Solute_trans_a"/>
    <property type="match status" value="1"/>
</dbReference>
<feature type="non-terminal residue" evidence="6">
    <location>
        <position position="1"/>
    </location>
</feature>
<organism evidence="6">
    <name type="scientific">Spongospora subterranea</name>
    <dbReference type="NCBI Taxonomy" id="70186"/>
    <lineage>
        <taxon>Eukaryota</taxon>
        <taxon>Sar</taxon>
        <taxon>Rhizaria</taxon>
        <taxon>Endomyxa</taxon>
        <taxon>Phytomyxea</taxon>
        <taxon>Plasmodiophorida</taxon>
        <taxon>Plasmodiophoridae</taxon>
        <taxon>Spongospora</taxon>
    </lineage>
</organism>
<evidence type="ECO:0000256" key="3">
    <source>
        <dbReference type="ARBA" id="ARBA00022989"/>
    </source>
</evidence>
<keyword evidence="2 5" id="KW-0812">Transmembrane</keyword>
<dbReference type="SMART" id="SM01417">
    <property type="entry name" value="Solute_trans_a"/>
    <property type="match status" value="1"/>
</dbReference>
<feature type="transmembrane region" description="Helical" evidence="5">
    <location>
        <begin position="21"/>
        <end position="46"/>
    </location>
</feature>
<reference evidence="6" key="1">
    <citation type="submission" date="2015-04" db="EMBL/GenBank/DDBJ databases">
        <title>The genome sequence of the plant pathogenic Rhizarian Plasmodiophora brassicae reveals insights in its biotrophic life cycle and the origin of chitin synthesis.</title>
        <authorList>
            <person name="Schwelm A."/>
            <person name="Fogelqvist J."/>
            <person name="Knaust A."/>
            <person name="Julke S."/>
            <person name="Lilja T."/>
            <person name="Dhandapani V."/>
            <person name="Bonilla-Rosso G."/>
            <person name="Karlsson M."/>
            <person name="Shevchenko A."/>
            <person name="Choi S.R."/>
            <person name="Kim H.G."/>
            <person name="Park J.Y."/>
            <person name="Lim Y.P."/>
            <person name="Ludwig-Muller J."/>
            <person name="Dixelius C."/>
        </authorList>
    </citation>
    <scope>NUCLEOTIDE SEQUENCE</scope>
    <source>
        <tissue evidence="6">Potato root galls</tissue>
    </source>
</reference>
<dbReference type="EMBL" id="HACM01000526">
    <property type="protein sequence ID" value="CRZ00968.1"/>
    <property type="molecule type" value="Transcribed_RNA"/>
</dbReference>
<evidence type="ECO:0000256" key="5">
    <source>
        <dbReference type="SAM" id="Phobius"/>
    </source>
</evidence>
<feature type="transmembrane region" description="Helical" evidence="5">
    <location>
        <begin position="155"/>
        <end position="178"/>
    </location>
</feature>
<dbReference type="GO" id="GO:0016020">
    <property type="term" value="C:membrane"/>
    <property type="evidence" value="ECO:0007669"/>
    <property type="project" value="UniProtKB-SubCell"/>
</dbReference>
<protein>
    <recommendedName>
        <fullName evidence="7">Organic solute transporter Ostalpha-domain-containing protein</fullName>
    </recommendedName>
</protein>
<feature type="transmembrane region" description="Helical" evidence="5">
    <location>
        <begin position="190"/>
        <end position="212"/>
    </location>
</feature>
<evidence type="ECO:0008006" key="7">
    <source>
        <dbReference type="Google" id="ProtNLM"/>
    </source>
</evidence>
<feature type="transmembrane region" description="Helical" evidence="5">
    <location>
        <begin position="101"/>
        <end position="123"/>
    </location>
</feature>
<keyword evidence="3 5" id="KW-1133">Transmembrane helix</keyword>
<proteinExistence type="predicted"/>
<feature type="transmembrane region" description="Helical" evidence="5">
    <location>
        <begin position="232"/>
        <end position="253"/>
    </location>
</feature>
<evidence type="ECO:0000313" key="6">
    <source>
        <dbReference type="EMBL" id="CRZ00968.1"/>
    </source>
</evidence>
<dbReference type="InterPro" id="IPR005178">
    <property type="entry name" value="Ostalpha/TMEM184C"/>
</dbReference>
<keyword evidence="4 5" id="KW-0472">Membrane</keyword>
<dbReference type="AlphaFoldDB" id="A0A0H5QFY6"/>
<feature type="transmembrane region" description="Helical" evidence="5">
    <location>
        <begin position="67"/>
        <end position="89"/>
    </location>
</feature>
<comment type="subcellular location">
    <subcellularLocation>
        <location evidence="1">Membrane</location>
        <topology evidence="1">Multi-pass membrane protein</topology>
    </subcellularLocation>
</comment>
<accession>A0A0H5QFY6</accession>